<dbReference type="OrthoDB" id="346907at2759"/>
<dbReference type="EMBL" id="DS113985">
    <property type="protein sequence ID" value="EAX92154.1"/>
    <property type="molecule type" value="Genomic_DNA"/>
</dbReference>
<dbReference type="VEuPathDB" id="TrichDB:TVAG_383270"/>
<dbReference type="PRINTS" id="PR00109">
    <property type="entry name" value="TYRKINASE"/>
</dbReference>
<reference evidence="6" key="2">
    <citation type="journal article" date="2007" name="Science">
        <title>Draft genome sequence of the sexually transmitted pathogen Trichomonas vaginalis.</title>
        <authorList>
            <person name="Carlton J.M."/>
            <person name="Hirt R.P."/>
            <person name="Silva J.C."/>
            <person name="Delcher A.L."/>
            <person name="Schatz M."/>
            <person name="Zhao Q."/>
            <person name="Wortman J.R."/>
            <person name="Bidwell S.L."/>
            <person name="Alsmark U.C.M."/>
            <person name="Besteiro S."/>
            <person name="Sicheritz-Ponten T."/>
            <person name="Noel C.J."/>
            <person name="Dacks J.B."/>
            <person name="Foster P.G."/>
            <person name="Simillion C."/>
            <person name="Van de Peer Y."/>
            <person name="Miranda-Saavedra D."/>
            <person name="Barton G.J."/>
            <person name="Westrop G.D."/>
            <person name="Mueller S."/>
            <person name="Dessi D."/>
            <person name="Fiori P.L."/>
            <person name="Ren Q."/>
            <person name="Paulsen I."/>
            <person name="Zhang H."/>
            <person name="Bastida-Corcuera F.D."/>
            <person name="Simoes-Barbosa A."/>
            <person name="Brown M.T."/>
            <person name="Hayes R.D."/>
            <person name="Mukherjee M."/>
            <person name="Okumura C.Y."/>
            <person name="Schneider R."/>
            <person name="Smith A.J."/>
            <person name="Vanacova S."/>
            <person name="Villalvazo M."/>
            <person name="Haas B.J."/>
            <person name="Pertea M."/>
            <person name="Feldblyum T.V."/>
            <person name="Utterback T.R."/>
            <person name="Shu C.L."/>
            <person name="Osoegawa K."/>
            <person name="de Jong P.J."/>
            <person name="Hrdy I."/>
            <person name="Horvathova L."/>
            <person name="Zubacova Z."/>
            <person name="Dolezal P."/>
            <person name="Malik S.B."/>
            <person name="Logsdon J.M. Jr."/>
            <person name="Henze K."/>
            <person name="Gupta A."/>
            <person name="Wang C.C."/>
            <person name="Dunne R.L."/>
            <person name="Upcroft J.A."/>
            <person name="Upcroft P."/>
            <person name="White O."/>
            <person name="Salzberg S.L."/>
            <person name="Tang P."/>
            <person name="Chiu C.-H."/>
            <person name="Lee Y.-S."/>
            <person name="Embley T.M."/>
            <person name="Coombs G.H."/>
            <person name="Mottram J.C."/>
            <person name="Tachezy J."/>
            <person name="Fraser-Liggett C.M."/>
            <person name="Johnson P.J."/>
        </authorList>
    </citation>
    <scope>NUCLEOTIDE SEQUENCE [LARGE SCALE GENOMIC DNA]</scope>
    <source>
        <strain evidence="6">G3</strain>
    </source>
</reference>
<dbReference type="SUPFAM" id="SSF56112">
    <property type="entry name" value="Protein kinase-like (PK-like)"/>
    <property type="match status" value="1"/>
</dbReference>
<evidence type="ECO:0000313" key="7">
    <source>
        <dbReference type="Proteomes" id="UP000001542"/>
    </source>
</evidence>
<dbReference type="KEGG" id="tva:4749863"/>
<protein>
    <submittedName>
        <fullName evidence="6">TKL family protein kinase</fullName>
    </submittedName>
</protein>
<dbReference type="Proteomes" id="UP000001542">
    <property type="component" value="Unassembled WGS sequence"/>
</dbReference>
<dbReference type="PROSITE" id="PS00107">
    <property type="entry name" value="PROTEIN_KINASE_ATP"/>
    <property type="match status" value="1"/>
</dbReference>
<dbReference type="InParanoid" id="A2FSF7"/>
<dbReference type="SUPFAM" id="SSF48371">
    <property type="entry name" value="ARM repeat"/>
    <property type="match status" value="1"/>
</dbReference>
<dbReference type="GO" id="GO:0005737">
    <property type="term" value="C:cytoplasm"/>
    <property type="evidence" value="ECO:0000318"/>
    <property type="project" value="GO_Central"/>
</dbReference>
<dbReference type="PROSITE" id="PS00108">
    <property type="entry name" value="PROTEIN_KINASE_ST"/>
    <property type="match status" value="1"/>
</dbReference>
<dbReference type="InterPro" id="IPR051681">
    <property type="entry name" value="Ser/Thr_Kinases-Pseudokinases"/>
</dbReference>
<dbReference type="InterPro" id="IPR011009">
    <property type="entry name" value="Kinase-like_dom_sf"/>
</dbReference>
<dbReference type="SMART" id="SM00220">
    <property type="entry name" value="S_TKc"/>
    <property type="match status" value="1"/>
</dbReference>
<dbReference type="GO" id="GO:0005524">
    <property type="term" value="F:ATP binding"/>
    <property type="evidence" value="ECO:0007669"/>
    <property type="project" value="UniProtKB-UniRule"/>
</dbReference>
<dbReference type="InterPro" id="IPR000719">
    <property type="entry name" value="Prot_kinase_dom"/>
</dbReference>
<evidence type="ECO:0000313" key="6">
    <source>
        <dbReference type="EMBL" id="EAX92154.1"/>
    </source>
</evidence>
<evidence type="ECO:0000256" key="3">
    <source>
        <dbReference type="ARBA" id="ARBA00022840"/>
    </source>
</evidence>
<keyword evidence="7" id="KW-1185">Reference proteome</keyword>
<dbReference type="AlphaFoldDB" id="A2FSF7"/>
<dbReference type="VEuPathDB" id="TrichDB:TVAGG3_0006470"/>
<reference evidence="6" key="1">
    <citation type="submission" date="2006-10" db="EMBL/GenBank/DDBJ databases">
        <authorList>
            <person name="Amadeo P."/>
            <person name="Zhao Q."/>
            <person name="Wortman J."/>
            <person name="Fraser-Liggett C."/>
            <person name="Carlton J."/>
        </authorList>
    </citation>
    <scope>NUCLEOTIDE SEQUENCE</scope>
    <source>
        <strain evidence="6">G3</strain>
    </source>
</reference>
<evidence type="ECO:0000256" key="2">
    <source>
        <dbReference type="ARBA" id="ARBA00022741"/>
    </source>
</evidence>
<keyword evidence="1" id="KW-0723">Serine/threonine-protein kinase</keyword>
<organism evidence="6 7">
    <name type="scientific">Trichomonas vaginalis (strain ATCC PRA-98 / G3)</name>
    <dbReference type="NCBI Taxonomy" id="412133"/>
    <lineage>
        <taxon>Eukaryota</taxon>
        <taxon>Metamonada</taxon>
        <taxon>Parabasalia</taxon>
        <taxon>Trichomonadida</taxon>
        <taxon>Trichomonadidae</taxon>
        <taxon>Trichomonas</taxon>
    </lineage>
</organism>
<dbReference type="GO" id="GO:0004674">
    <property type="term" value="F:protein serine/threonine kinase activity"/>
    <property type="evidence" value="ECO:0007669"/>
    <property type="project" value="UniProtKB-KW"/>
</dbReference>
<keyword evidence="2 4" id="KW-0547">Nucleotide-binding</keyword>
<keyword evidence="6" id="KW-0808">Transferase</keyword>
<gene>
    <name evidence="6" type="ORF">TVAG_383270</name>
</gene>
<sequence>MKAPDIHSPYEKEEFRKPKIIKAEDLTFEKVIGSGGFGEVWIGNYIPSNTKVAIKKLFADELSEQTMSEISLHASLSQQFLVPFIGYTNEKPLCIVTQYISNGSLYDALHNQNPQVSLSPTDLTIIAFGIASGMAYIHSRNIIHRDLKTLNILLDSQLLPKIIDFGTSSSNKSRAINQDVGTAAIMAPELHRFEKYDQSVDVYSYGIILWEMLTHDIPFGDKEPVQIVYCVAQKGERPILPNDVPIPLMKLINSCWAEDPKQRPAFSEICAKFLSGEVSFKGSVPQAFRRYLQNFQIATISDSFTSPVEFVFPENNLFPPSELKLKNSAISGIQFEIPQMTTDEVINIVSVPDHPRFEEVLDFIEEHMTVIDEIGEKFWPLFLPLLTSNHYKSIDRILNILLYAAKKRSLLQHIVKVQNPYMYLSPKSLEIFLYAITYYPEVADTMFVMHLQVLLLKSTPEDRFKSITILCKIIEKTEDEELKSQIVEFLFSASDKFISEPSGLLALKTVVVYKTETINDYDLGVVCLKYLNSKVTDNIVTAYQVISCYPRSINIPIPLIYEHLQRKETNIVNLAIEALRMSLHIDDIEEVSQTVLELLKCYLNSRQNRALLLIFALADTSLEAGASAIQVYFQEAICSAIFSISDDVAPDLMPLIVLLFRVHLAFFMNHPILPKFTNSIFRFGDNEAFCVMCQIISHFNLEQGMADSFDESGALETLALRVAKTKSSSVVEYGSLVISLFLRMKYFNIFDICIPSLATQVRTMKKLTPNSLIALSNMSKYPQSVLEMKRTHVLDSLRVIQSLKEVQSVLKPLIEKLN</sequence>
<dbReference type="Pfam" id="PF07714">
    <property type="entry name" value="PK_Tyr_Ser-Thr"/>
    <property type="match status" value="1"/>
</dbReference>
<dbReference type="CDD" id="cd13999">
    <property type="entry name" value="STKc_MAP3K-like"/>
    <property type="match status" value="1"/>
</dbReference>
<accession>A2FSF7</accession>
<dbReference type="RefSeq" id="XP_001305084.1">
    <property type="nucleotide sequence ID" value="XM_001305083.1"/>
</dbReference>
<dbReference type="InterPro" id="IPR017441">
    <property type="entry name" value="Protein_kinase_ATP_BS"/>
</dbReference>
<keyword evidence="3 4" id="KW-0067">ATP-binding</keyword>
<dbReference type="InterPro" id="IPR016024">
    <property type="entry name" value="ARM-type_fold"/>
</dbReference>
<dbReference type="GO" id="GO:0007165">
    <property type="term" value="P:signal transduction"/>
    <property type="evidence" value="ECO:0000318"/>
    <property type="project" value="GO_Central"/>
</dbReference>
<evidence type="ECO:0000256" key="4">
    <source>
        <dbReference type="PROSITE-ProRule" id="PRU10141"/>
    </source>
</evidence>
<proteinExistence type="predicted"/>
<dbReference type="InterPro" id="IPR001245">
    <property type="entry name" value="Ser-Thr/Tyr_kinase_cat_dom"/>
</dbReference>
<dbReference type="eggNOG" id="KOG0192">
    <property type="taxonomic scope" value="Eukaryota"/>
</dbReference>
<feature type="binding site" evidence="4">
    <location>
        <position position="56"/>
    </location>
    <ligand>
        <name>ATP</name>
        <dbReference type="ChEBI" id="CHEBI:30616"/>
    </ligand>
</feature>
<evidence type="ECO:0000256" key="1">
    <source>
        <dbReference type="ARBA" id="ARBA00022527"/>
    </source>
</evidence>
<dbReference type="PROSITE" id="PS50011">
    <property type="entry name" value="PROTEIN_KINASE_DOM"/>
    <property type="match status" value="1"/>
</dbReference>
<dbReference type="SMR" id="A2FSF7"/>
<dbReference type="STRING" id="5722.A2FSF7"/>
<dbReference type="PANTHER" id="PTHR44329">
    <property type="entry name" value="SERINE/THREONINE-PROTEIN KINASE TNNI3K-RELATED"/>
    <property type="match status" value="1"/>
</dbReference>
<feature type="domain" description="Protein kinase" evidence="5">
    <location>
        <begin position="26"/>
        <end position="274"/>
    </location>
</feature>
<dbReference type="PANTHER" id="PTHR44329:SF214">
    <property type="entry name" value="PROTEIN KINASE DOMAIN-CONTAINING PROTEIN"/>
    <property type="match status" value="1"/>
</dbReference>
<dbReference type="InterPro" id="IPR008271">
    <property type="entry name" value="Ser/Thr_kinase_AS"/>
</dbReference>
<name>A2FSF7_TRIV3</name>
<keyword evidence="6" id="KW-0418">Kinase</keyword>
<dbReference type="Gene3D" id="1.10.510.10">
    <property type="entry name" value="Transferase(Phosphotransferase) domain 1"/>
    <property type="match status" value="1"/>
</dbReference>
<evidence type="ECO:0000259" key="5">
    <source>
        <dbReference type="PROSITE" id="PS50011"/>
    </source>
</evidence>
<dbReference type="GO" id="GO:0004672">
    <property type="term" value="F:protein kinase activity"/>
    <property type="evidence" value="ECO:0000318"/>
    <property type="project" value="GO_Central"/>
</dbReference>